<protein>
    <submittedName>
        <fullName evidence="2">Uncharacterized protein</fullName>
    </submittedName>
</protein>
<feature type="transmembrane region" description="Helical" evidence="1">
    <location>
        <begin position="27"/>
        <end position="48"/>
    </location>
</feature>
<keyword evidence="1" id="KW-1133">Transmembrane helix</keyword>
<comment type="caution">
    <text evidence="2">The sequence shown here is derived from an EMBL/GenBank/DDBJ whole genome shotgun (WGS) entry which is preliminary data.</text>
</comment>
<dbReference type="AlphaFoldDB" id="A0A8S1W151"/>
<evidence type="ECO:0000256" key="1">
    <source>
        <dbReference type="SAM" id="Phobius"/>
    </source>
</evidence>
<accession>A0A8S1W151</accession>
<sequence length="565" mass="66402">MKNKDQLSSCFRLVQYCLPNLRLRNQFILIVAVFVLMIVTIFALWNLAHQSILNNLFLGESDLLYDTQSKIRLSFMLNNYKSYFYQIFALNGNALISFHRLYLRTKKEVMKGSLEINKNYQMEYEGMIQIPDPLRILNEYGSNISNSFMCYANTSAYSHPLTEEERIGIKLQEQIQTYGQILYQGSLIMQSNIYSYIDLQKINNLYPCVNRGKGIYTYAPEKRDWYKTLKSTYFNATNYNSYSFKFTAPYLLFTYQTIGLSMTLPIVDENVKFVGGVSSTFLGSKLVQYLSNNETGFQLIYLVSEDGTLIMHPFTVKADQLPLYIYNETYTGFNLTDWDEIKKTDGISSCQQFNLRTTLKCRYNSVTQQEMIVSIENLTEYKMYLIMLLSSSEYVAFTNSFHKTLEQELIDETIVQIISLVILFLVLCLLMIVATQILFQPIEIIVKTTQLWLHKKQQHVQITIPKFTQVFISNEIQMLEKACQFMYRTLEMHSFHKTEQCEAIENIKYPINQIEITPYLEYYRQLDYFNGQSQNKIKNNIRDRAKISNIFTYILKIQRNMRPQI</sequence>
<evidence type="ECO:0000313" key="3">
    <source>
        <dbReference type="Proteomes" id="UP000683925"/>
    </source>
</evidence>
<keyword evidence="1" id="KW-0812">Transmembrane</keyword>
<name>A0A8S1W151_PAROT</name>
<feature type="transmembrane region" description="Helical" evidence="1">
    <location>
        <begin position="83"/>
        <end position="103"/>
    </location>
</feature>
<dbReference type="Proteomes" id="UP000683925">
    <property type="component" value="Unassembled WGS sequence"/>
</dbReference>
<proteinExistence type="predicted"/>
<evidence type="ECO:0000313" key="2">
    <source>
        <dbReference type="EMBL" id="CAD8183140.1"/>
    </source>
</evidence>
<keyword evidence="1" id="KW-0472">Membrane</keyword>
<organism evidence="2 3">
    <name type="scientific">Paramecium octaurelia</name>
    <dbReference type="NCBI Taxonomy" id="43137"/>
    <lineage>
        <taxon>Eukaryota</taxon>
        <taxon>Sar</taxon>
        <taxon>Alveolata</taxon>
        <taxon>Ciliophora</taxon>
        <taxon>Intramacronucleata</taxon>
        <taxon>Oligohymenophorea</taxon>
        <taxon>Peniculida</taxon>
        <taxon>Parameciidae</taxon>
        <taxon>Paramecium</taxon>
    </lineage>
</organism>
<dbReference type="OrthoDB" id="296244at2759"/>
<keyword evidence="3" id="KW-1185">Reference proteome</keyword>
<feature type="transmembrane region" description="Helical" evidence="1">
    <location>
        <begin position="414"/>
        <end position="439"/>
    </location>
</feature>
<dbReference type="OMA" id="QMEYEGM"/>
<reference evidence="2" key="1">
    <citation type="submission" date="2021-01" db="EMBL/GenBank/DDBJ databases">
        <authorList>
            <consortium name="Genoscope - CEA"/>
            <person name="William W."/>
        </authorList>
    </citation>
    <scope>NUCLEOTIDE SEQUENCE</scope>
</reference>
<dbReference type="EMBL" id="CAJJDP010000079">
    <property type="protein sequence ID" value="CAD8183140.1"/>
    <property type="molecule type" value="Genomic_DNA"/>
</dbReference>
<gene>
    <name evidence="2" type="ORF">POCTA_138.1.T0800169</name>
</gene>